<dbReference type="InterPro" id="IPR051406">
    <property type="entry name" value="PLD_domain"/>
</dbReference>
<dbReference type="PANTHER" id="PTHR43856:SF1">
    <property type="entry name" value="MITOCHONDRIAL CARDIOLIPIN HYDROLASE"/>
    <property type="match status" value="1"/>
</dbReference>
<sequence length="531" mass="62261">MEFAEKYALPRDGELGTYFPRKNDFQELFHLRWGRMNFDVFWGIDVNMKVVLKVYREKNICEKFIVDTDSYDIRWNTHKCVTRDFYIHPVSQHHGRITCIKFSYIVHFKERSIPSEYEYIFMDGNHIEEDHPQHRAITSQWATPNIYRTHELDAELLQRDVDWYNQHFESLHLIPKFTRGIPDHPYHPKRFIHDHIDKVIAKKRSNPQKEYHIKVCVDCIDDTDFITHLLYASKHGVVVQCIVDWRKMTLTNSNNYARLKQSEIELLGVFCTPKHHLIEVAPDMHNKFIIFGDEDCILGSFNITFGRWWANWESGMTFHSQGICRLLDNIFQSVRGGVIQRYGIDPFSHFNLLYTFGRHAALSGKYYRPHHAIISEINRAKHSIKLCLFLIGDLQGDHHDSVVDALIRSAHTGVDVQILLNGHLAREGNPGKERLMTEELARPLLPAIVRLQRAGIPVALMYGLDDHRVPYCPIHSKFCIIDERIVLEGSFNWYNTSVFSHDLVIVAANQEVASCYLYEFSLILKSFRLFY</sequence>
<dbReference type="STRING" id="1499967.U27_03230"/>
<dbReference type="PANTHER" id="PTHR43856">
    <property type="entry name" value="CARDIOLIPIN HYDROLASE"/>
    <property type="match status" value="1"/>
</dbReference>
<dbReference type="PROSITE" id="PS50035">
    <property type="entry name" value="PLD"/>
    <property type="match status" value="1"/>
</dbReference>
<evidence type="ECO:0000256" key="6">
    <source>
        <dbReference type="ARBA" id="ARBA00023098"/>
    </source>
</evidence>
<keyword evidence="9" id="KW-1185">Reference proteome</keyword>
<dbReference type="Gene3D" id="3.30.870.10">
    <property type="entry name" value="Endonuclease Chain A"/>
    <property type="match status" value="2"/>
</dbReference>
<dbReference type="Pfam" id="PF13091">
    <property type="entry name" value="PLDc_2"/>
    <property type="match status" value="2"/>
</dbReference>
<gene>
    <name evidence="8" type="ORF">U27_03230</name>
</gene>
<keyword evidence="4" id="KW-0378">Hydrolase</keyword>
<dbReference type="EC" id="3.1.4.4" evidence="3"/>
<comment type="similarity">
    <text evidence="2">Belongs to the phospholipase D family.</text>
</comment>
<dbReference type="SUPFAM" id="SSF56024">
    <property type="entry name" value="Phospholipase D/nuclease"/>
    <property type="match status" value="2"/>
</dbReference>
<evidence type="ECO:0000256" key="3">
    <source>
        <dbReference type="ARBA" id="ARBA00012027"/>
    </source>
</evidence>
<evidence type="ECO:0000259" key="7">
    <source>
        <dbReference type="PROSITE" id="PS50035"/>
    </source>
</evidence>
<dbReference type="InterPro" id="IPR001736">
    <property type="entry name" value="PLipase_D/transphosphatidylase"/>
</dbReference>
<feature type="domain" description="PLD phosphodiesterase" evidence="7">
    <location>
        <begin position="475"/>
        <end position="497"/>
    </location>
</feature>
<dbReference type="GO" id="GO:0004630">
    <property type="term" value="F:phospholipase D activity"/>
    <property type="evidence" value="ECO:0007669"/>
    <property type="project" value="UniProtKB-EC"/>
</dbReference>
<protein>
    <recommendedName>
        <fullName evidence="3">phospholipase D</fullName>
        <ecNumber evidence="3">3.1.4.4</ecNumber>
    </recommendedName>
</protein>
<accession>A0A081BVB3</accession>
<dbReference type="eggNOG" id="COG1502">
    <property type="taxonomic scope" value="Bacteria"/>
</dbReference>
<proteinExistence type="inferred from homology"/>
<comment type="catalytic activity">
    <reaction evidence="1">
        <text>a 1,2-diacyl-sn-glycero-3-phosphocholine + H2O = a 1,2-diacyl-sn-glycero-3-phosphate + choline + H(+)</text>
        <dbReference type="Rhea" id="RHEA:14445"/>
        <dbReference type="ChEBI" id="CHEBI:15354"/>
        <dbReference type="ChEBI" id="CHEBI:15377"/>
        <dbReference type="ChEBI" id="CHEBI:15378"/>
        <dbReference type="ChEBI" id="CHEBI:57643"/>
        <dbReference type="ChEBI" id="CHEBI:58608"/>
        <dbReference type="EC" id="3.1.4.4"/>
    </reaction>
</comment>
<dbReference type="EMBL" id="DF820464">
    <property type="protein sequence ID" value="GAK56268.1"/>
    <property type="molecule type" value="Genomic_DNA"/>
</dbReference>
<dbReference type="SMART" id="SM00155">
    <property type="entry name" value="PLDc"/>
    <property type="match status" value="2"/>
</dbReference>
<dbReference type="AlphaFoldDB" id="A0A081BVB3"/>
<keyword evidence="5" id="KW-0442">Lipid degradation</keyword>
<evidence type="ECO:0000256" key="2">
    <source>
        <dbReference type="ARBA" id="ARBA00008664"/>
    </source>
</evidence>
<organism evidence="8">
    <name type="scientific">Vecturithrix granuli</name>
    <dbReference type="NCBI Taxonomy" id="1499967"/>
    <lineage>
        <taxon>Bacteria</taxon>
        <taxon>Candidatus Moduliflexota</taxon>
        <taxon>Candidatus Vecturitrichia</taxon>
        <taxon>Candidatus Vecturitrichales</taxon>
        <taxon>Candidatus Vecturitrichaceae</taxon>
        <taxon>Candidatus Vecturithrix</taxon>
    </lineage>
</organism>
<reference evidence="8" key="1">
    <citation type="journal article" date="2015" name="PeerJ">
        <title>First genomic representation of candidate bacterial phylum KSB3 points to enhanced environmental sensing as a trigger of wastewater bulking.</title>
        <authorList>
            <person name="Sekiguchi Y."/>
            <person name="Ohashi A."/>
            <person name="Parks D.H."/>
            <person name="Yamauchi T."/>
            <person name="Tyson G.W."/>
            <person name="Hugenholtz P."/>
        </authorList>
    </citation>
    <scope>NUCLEOTIDE SEQUENCE [LARGE SCALE GENOMIC DNA]</scope>
</reference>
<dbReference type="GO" id="GO:0016042">
    <property type="term" value="P:lipid catabolic process"/>
    <property type="evidence" value="ECO:0007669"/>
    <property type="project" value="UniProtKB-KW"/>
</dbReference>
<evidence type="ECO:0000313" key="9">
    <source>
        <dbReference type="Proteomes" id="UP000030661"/>
    </source>
</evidence>
<name>A0A081BVB3_VECG1</name>
<dbReference type="HOGENOM" id="CLU_513692_0_0_0"/>
<dbReference type="InterPro" id="IPR025202">
    <property type="entry name" value="PLD-like_dom"/>
</dbReference>
<evidence type="ECO:0000313" key="8">
    <source>
        <dbReference type="EMBL" id="GAK56268.1"/>
    </source>
</evidence>
<evidence type="ECO:0000256" key="1">
    <source>
        <dbReference type="ARBA" id="ARBA00000798"/>
    </source>
</evidence>
<keyword evidence="6" id="KW-0443">Lipid metabolism</keyword>
<dbReference type="Proteomes" id="UP000030661">
    <property type="component" value="Unassembled WGS sequence"/>
</dbReference>
<evidence type="ECO:0000256" key="4">
    <source>
        <dbReference type="ARBA" id="ARBA00022801"/>
    </source>
</evidence>
<dbReference type="GO" id="GO:0016891">
    <property type="term" value="F:RNA endonuclease activity producing 5'-phosphomonoesters, hydrolytic mechanism"/>
    <property type="evidence" value="ECO:0007669"/>
    <property type="project" value="TreeGrafter"/>
</dbReference>
<evidence type="ECO:0000256" key="5">
    <source>
        <dbReference type="ARBA" id="ARBA00022963"/>
    </source>
</evidence>
<dbReference type="GO" id="GO:0006793">
    <property type="term" value="P:phosphorus metabolic process"/>
    <property type="evidence" value="ECO:0007669"/>
    <property type="project" value="UniProtKB-ARBA"/>
</dbReference>